<gene>
    <name evidence="2" type="ORF">CTA1_7136</name>
</gene>
<accession>A0A4U6XU15</accession>
<keyword evidence="3" id="KW-1185">Reference proteome</keyword>
<dbReference type="AlphaFoldDB" id="A0A4U6XU15"/>
<evidence type="ECO:0000256" key="1">
    <source>
        <dbReference type="SAM" id="MobiDB-lite"/>
    </source>
</evidence>
<evidence type="ECO:0000313" key="2">
    <source>
        <dbReference type="EMBL" id="TKW59289.1"/>
    </source>
</evidence>
<evidence type="ECO:0000313" key="3">
    <source>
        <dbReference type="Proteomes" id="UP000310108"/>
    </source>
</evidence>
<name>A0A4U6XU15_9PEZI</name>
<dbReference type="EMBL" id="PJEX01000011">
    <property type="protein sequence ID" value="TKW59289.1"/>
    <property type="molecule type" value="Genomic_DNA"/>
</dbReference>
<proteinExistence type="predicted"/>
<comment type="caution">
    <text evidence="2">The sequence shown here is derived from an EMBL/GenBank/DDBJ whole genome shotgun (WGS) entry which is preliminary data.</text>
</comment>
<protein>
    <submittedName>
        <fullName evidence="2">Uncharacterized protein</fullName>
    </submittedName>
</protein>
<organism evidence="2 3">
    <name type="scientific">Colletotrichum tanaceti</name>
    <dbReference type="NCBI Taxonomy" id="1306861"/>
    <lineage>
        <taxon>Eukaryota</taxon>
        <taxon>Fungi</taxon>
        <taxon>Dikarya</taxon>
        <taxon>Ascomycota</taxon>
        <taxon>Pezizomycotina</taxon>
        <taxon>Sordariomycetes</taxon>
        <taxon>Hypocreomycetidae</taxon>
        <taxon>Glomerellales</taxon>
        <taxon>Glomerellaceae</taxon>
        <taxon>Colletotrichum</taxon>
        <taxon>Colletotrichum destructivum species complex</taxon>
    </lineage>
</organism>
<reference evidence="2 3" key="1">
    <citation type="journal article" date="2019" name="PLoS ONE">
        <title>Comparative genome analysis indicates high evolutionary potential of pathogenicity genes in Colletotrichum tanaceti.</title>
        <authorList>
            <person name="Lelwala R.V."/>
            <person name="Korhonen P.K."/>
            <person name="Young N.D."/>
            <person name="Scott J.B."/>
            <person name="Ades P.A."/>
            <person name="Gasser R.B."/>
            <person name="Taylor P.W.J."/>
        </authorList>
    </citation>
    <scope>NUCLEOTIDE SEQUENCE [LARGE SCALE GENOMIC DNA]</scope>
    <source>
        <strain evidence="2">BRIP57314</strain>
    </source>
</reference>
<sequence length="104" mass="12118">MDERCPSSGRVISEAPVRQIDMPRDLETLRRRRAISADSDDNEESKQQKERPRQRGLIGETAEHRRRRRRRLEADLQSDGVFGLWPGWCAHDPLRIPLAFDGLQ</sequence>
<feature type="region of interest" description="Disordered" evidence="1">
    <location>
        <begin position="1"/>
        <end position="69"/>
    </location>
</feature>
<dbReference type="Proteomes" id="UP000310108">
    <property type="component" value="Unassembled WGS sequence"/>
</dbReference>
<feature type="compositionally biased region" description="Basic and acidic residues" evidence="1">
    <location>
        <begin position="44"/>
        <end position="53"/>
    </location>
</feature>